<organism evidence="13 14">
    <name type="scientific">Varroa destructor</name>
    <name type="common">Honeybee mite</name>
    <dbReference type="NCBI Taxonomy" id="109461"/>
    <lineage>
        <taxon>Eukaryota</taxon>
        <taxon>Metazoa</taxon>
        <taxon>Ecdysozoa</taxon>
        <taxon>Arthropoda</taxon>
        <taxon>Chelicerata</taxon>
        <taxon>Arachnida</taxon>
        <taxon>Acari</taxon>
        <taxon>Parasitiformes</taxon>
        <taxon>Mesostigmata</taxon>
        <taxon>Gamasina</taxon>
        <taxon>Dermanyssoidea</taxon>
        <taxon>Varroidae</taxon>
        <taxon>Varroa</taxon>
    </lineage>
</organism>
<proteinExistence type="inferred from homology"/>
<evidence type="ECO:0000256" key="1">
    <source>
        <dbReference type="ARBA" id="ARBA00004610"/>
    </source>
</evidence>
<keyword evidence="11 12" id="KW-0407">Ion channel</keyword>
<evidence type="ECO:0000313" key="14">
    <source>
        <dbReference type="Proteomes" id="UP000594260"/>
    </source>
</evidence>
<name>A0A7M7MD32_VARDE</name>
<comment type="function">
    <text evidence="12">Structural component of the gap junctions.</text>
</comment>
<evidence type="ECO:0000256" key="5">
    <source>
        <dbReference type="ARBA" id="ARBA00022692"/>
    </source>
</evidence>
<keyword evidence="3 12" id="KW-0813">Transport</keyword>
<evidence type="ECO:0000256" key="9">
    <source>
        <dbReference type="ARBA" id="ARBA00023065"/>
    </source>
</evidence>
<keyword evidence="10 12" id="KW-0472">Membrane</keyword>
<dbReference type="Proteomes" id="UP000594260">
    <property type="component" value="Unplaced"/>
</dbReference>
<dbReference type="GO" id="GO:0005921">
    <property type="term" value="C:gap junction"/>
    <property type="evidence" value="ECO:0007669"/>
    <property type="project" value="UniProtKB-SubCell"/>
</dbReference>
<dbReference type="PANTHER" id="PTHR11893">
    <property type="entry name" value="INNEXIN"/>
    <property type="match status" value="1"/>
</dbReference>
<dbReference type="GO" id="GO:0005243">
    <property type="term" value="F:gap junction channel activity"/>
    <property type="evidence" value="ECO:0007669"/>
    <property type="project" value="TreeGrafter"/>
</dbReference>
<evidence type="ECO:0000313" key="13">
    <source>
        <dbReference type="EnsemblMetazoa" id="XP_022653181"/>
    </source>
</evidence>
<sequence>MSELLLSLKSFFKTEYVTIDNNVCRLHYKATMAILLAFSALVTAKQYFGDPIDCVVPKDSIDTAMLDTYCWIHKTFSVEKAFKGELGNEVAYPGVAPHKAGDKLVYHGYYQWVCFVLFLQAGAFYLPRFLWKLAEGSRVRYLTADLNKPLLDQDEKRKNQLKLLVDYMEANQNKTHLVYFSSLVGIEVLNFVNITLQIYLMDRFLGGEFSSYGWKTATFTEWHWEARYDPMVKVFPRMAKCTFRMYGTSGDIQKLDAMCVLPINILNEKIYVFLWFWFVGLTIITALWLVHRAATILLPQLRESLLLNSVCKDHHCDETVRYILRETDIGDWFIMYLIGQNIDPLHMEAFLKKYELRLREQHDPDDDAVVEEKKLICNSCKEVKLQEVHFNH</sequence>
<dbReference type="OMA" id="IVCEVIN"/>
<dbReference type="GO" id="GO:0005886">
    <property type="term" value="C:plasma membrane"/>
    <property type="evidence" value="ECO:0007669"/>
    <property type="project" value="UniProtKB-SubCell"/>
</dbReference>
<dbReference type="GO" id="GO:0007602">
    <property type="term" value="P:phototransduction"/>
    <property type="evidence" value="ECO:0007669"/>
    <property type="project" value="TreeGrafter"/>
</dbReference>
<feature type="transmembrane region" description="Helical" evidence="12">
    <location>
        <begin position="109"/>
        <end position="131"/>
    </location>
</feature>
<comment type="subcellular location">
    <subcellularLocation>
        <location evidence="1">Cell junction</location>
        <location evidence="1">Gap junction</location>
    </subcellularLocation>
    <subcellularLocation>
        <location evidence="2 12">Cell membrane</location>
        <topology evidence="2 12">Multi-pass membrane protein</topology>
    </subcellularLocation>
</comment>
<comment type="similarity">
    <text evidence="12">Belongs to the pannexin family.</text>
</comment>
<dbReference type="AlphaFoldDB" id="A0A7M7MD32"/>
<dbReference type="InterPro" id="IPR000990">
    <property type="entry name" value="Innexin"/>
</dbReference>
<comment type="caution">
    <text evidence="12">Lacks conserved residue(s) required for the propagation of feature annotation.</text>
</comment>
<dbReference type="Pfam" id="PF00876">
    <property type="entry name" value="Innexin"/>
    <property type="match status" value="1"/>
</dbReference>
<feature type="transmembrane region" description="Helical" evidence="12">
    <location>
        <begin position="177"/>
        <end position="200"/>
    </location>
</feature>
<dbReference type="OrthoDB" id="5867527at2759"/>
<keyword evidence="7" id="KW-0965">Cell junction</keyword>
<evidence type="ECO:0000256" key="6">
    <source>
        <dbReference type="ARBA" id="ARBA00022868"/>
    </source>
</evidence>
<evidence type="ECO:0000256" key="3">
    <source>
        <dbReference type="ARBA" id="ARBA00022448"/>
    </source>
</evidence>
<dbReference type="PANTHER" id="PTHR11893:SF41">
    <property type="entry name" value="INNEXIN INX2"/>
    <property type="match status" value="1"/>
</dbReference>
<keyword evidence="14" id="KW-1185">Reference proteome</keyword>
<evidence type="ECO:0000256" key="12">
    <source>
        <dbReference type="RuleBase" id="RU010713"/>
    </source>
</evidence>
<keyword evidence="4" id="KW-1003">Cell membrane</keyword>
<dbReference type="EnsemblMetazoa" id="XM_022797446">
    <property type="protein sequence ID" value="XP_022653181"/>
    <property type="gene ID" value="LOC111246973"/>
</dbReference>
<keyword evidence="5 12" id="KW-0812">Transmembrane</keyword>
<dbReference type="PROSITE" id="PS51013">
    <property type="entry name" value="PANNEXIN"/>
    <property type="match status" value="1"/>
</dbReference>
<feature type="transmembrane region" description="Helical" evidence="12">
    <location>
        <begin position="270"/>
        <end position="290"/>
    </location>
</feature>
<accession>A0A7M7MD32</accession>
<evidence type="ECO:0000256" key="10">
    <source>
        <dbReference type="ARBA" id="ARBA00023136"/>
    </source>
</evidence>
<evidence type="ECO:0000256" key="4">
    <source>
        <dbReference type="ARBA" id="ARBA00022475"/>
    </source>
</evidence>
<evidence type="ECO:0000256" key="8">
    <source>
        <dbReference type="ARBA" id="ARBA00022989"/>
    </source>
</evidence>
<keyword evidence="8 12" id="KW-1133">Transmembrane helix</keyword>
<dbReference type="PRINTS" id="PR01262">
    <property type="entry name" value="INNEXIN"/>
</dbReference>
<protein>
    <recommendedName>
        <fullName evidence="12">Innexin</fullName>
    </recommendedName>
</protein>
<dbReference type="GO" id="GO:0034220">
    <property type="term" value="P:monoatomic ion transmembrane transport"/>
    <property type="evidence" value="ECO:0007669"/>
    <property type="project" value="UniProtKB-KW"/>
</dbReference>
<keyword evidence="6" id="KW-0303">Gap junction</keyword>
<evidence type="ECO:0000256" key="7">
    <source>
        <dbReference type="ARBA" id="ARBA00022949"/>
    </source>
</evidence>
<gene>
    <name evidence="12" type="primary">inx</name>
</gene>
<keyword evidence="9 12" id="KW-0406">Ion transport</keyword>
<reference evidence="13" key="1">
    <citation type="submission" date="2021-01" db="UniProtKB">
        <authorList>
            <consortium name="EnsemblMetazoa"/>
        </authorList>
    </citation>
    <scope>IDENTIFICATION</scope>
</reference>
<dbReference type="InParanoid" id="A0A7M7MD32"/>
<evidence type="ECO:0000256" key="11">
    <source>
        <dbReference type="ARBA" id="ARBA00023303"/>
    </source>
</evidence>
<evidence type="ECO:0000256" key="2">
    <source>
        <dbReference type="ARBA" id="ARBA00004651"/>
    </source>
</evidence>